<dbReference type="Gene3D" id="3.40.630.40">
    <property type="entry name" value="Zn-dependent exopeptidases"/>
    <property type="match status" value="1"/>
</dbReference>
<organism evidence="1 2">
    <name type="scientific">Terrihabitans soli</name>
    <dbReference type="NCBI Taxonomy" id="708113"/>
    <lineage>
        <taxon>Bacteria</taxon>
        <taxon>Pseudomonadati</taxon>
        <taxon>Pseudomonadota</taxon>
        <taxon>Alphaproteobacteria</taxon>
        <taxon>Hyphomicrobiales</taxon>
        <taxon>Terrihabitans</taxon>
    </lineage>
</organism>
<dbReference type="PIRSF" id="PIRSF029730">
    <property type="entry name" value="UCP029730"/>
    <property type="match status" value="1"/>
</dbReference>
<dbReference type="AlphaFoldDB" id="A0A6S6QS10"/>
<evidence type="ECO:0000313" key="1">
    <source>
        <dbReference type="EMBL" id="BCJ89821.1"/>
    </source>
</evidence>
<gene>
    <name evidence="1" type="ORF">IZ6_05560</name>
</gene>
<dbReference type="EMBL" id="AP023361">
    <property type="protein sequence ID" value="BCJ89821.1"/>
    <property type="molecule type" value="Genomic_DNA"/>
</dbReference>
<dbReference type="KEGG" id="tso:IZ6_05560"/>
<keyword evidence="1" id="KW-0378">Hydrolase</keyword>
<proteinExistence type="predicted"/>
<dbReference type="SUPFAM" id="SSF53187">
    <property type="entry name" value="Zn-dependent exopeptidases"/>
    <property type="match status" value="1"/>
</dbReference>
<dbReference type="InterPro" id="IPR011227">
    <property type="entry name" value="UCP029730"/>
</dbReference>
<protein>
    <submittedName>
        <fullName evidence="1">N-formylglutamate amidohydrolase</fullName>
    </submittedName>
</protein>
<dbReference type="Proteomes" id="UP000515317">
    <property type="component" value="Chromosome"/>
</dbReference>
<dbReference type="InterPro" id="IPR007709">
    <property type="entry name" value="N-FG_amidohydro"/>
</dbReference>
<name>A0A6S6QS10_9HYPH</name>
<accession>A0A6S6QS10</accession>
<dbReference type="Pfam" id="PF05013">
    <property type="entry name" value="FGase"/>
    <property type="match status" value="1"/>
</dbReference>
<evidence type="ECO:0000313" key="2">
    <source>
        <dbReference type="Proteomes" id="UP000515317"/>
    </source>
</evidence>
<sequence>MLNRPPVQDIFRAPFEVLPGTRDRRLLILCDHASNALPKDYALLGLPEAEFERHIAYDIGAAGVVRRLAEILGANAVLSGFSRLLIDPNRGPDDPTLVMRLSDGSVIPGNARIGPEEVTKRMQAYYEPYHAAITGLIDEALDLGDVPVLVSIHSFTPSWKGVPRRWQAGLLWDKDPRLAGPLIEELKAEGLVTGDNEPYDGALENDTMYRHGTLRGLPHALIEVRQDLISEPDGQAEWAERLARMLTSILKDPALSRIEHFGSRVGHGHTAPPNDV</sequence>
<dbReference type="GO" id="GO:0016787">
    <property type="term" value="F:hydrolase activity"/>
    <property type="evidence" value="ECO:0007669"/>
    <property type="project" value="UniProtKB-KW"/>
</dbReference>
<keyword evidence="2" id="KW-1185">Reference proteome</keyword>
<dbReference type="RefSeq" id="WP_222876503.1">
    <property type="nucleotide sequence ID" value="NZ_AP023361.1"/>
</dbReference>
<reference evidence="1 2" key="1">
    <citation type="submission" date="2020-08" db="EMBL/GenBank/DDBJ databases">
        <title>Genome sequence of Rhizobiales bacterium strain IZ6.</title>
        <authorList>
            <person name="Nakai R."/>
            <person name="Naganuma T."/>
        </authorList>
    </citation>
    <scope>NUCLEOTIDE SEQUENCE [LARGE SCALE GENOMIC DNA]</scope>
    <source>
        <strain evidence="1 2">IZ6</strain>
    </source>
</reference>